<comment type="caution">
    <text evidence="2">The sequence shown here is derived from an EMBL/GenBank/DDBJ whole genome shotgun (WGS) entry which is preliminary data.</text>
</comment>
<dbReference type="EMBL" id="AWGW01000007">
    <property type="protein sequence ID" value="ERK02104.1"/>
    <property type="molecule type" value="Genomic_DNA"/>
</dbReference>
<dbReference type="InterPro" id="IPR054231">
    <property type="entry name" value="DUF6956"/>
</dbReference>
<accession>U2MS95</accession>
<feature type="domain" description="DUF6956" evidence="1">
    <location>
        <begin position="10"/>
        <end position="86"/>
    </location>
</feature>
<dbReference type="Proteomes" id="UP000017023">
    <property type="component" value="Unassembled WGS sequence"/>
</dbReference>
<sequence length="90" mass="10474">MAEKEGGQTMSEAYQTLIVKFNEPITTLDGMFDDAEAWGVSTLKEWIDNYESSRFTAIDRHTAVITSEYNMECLKEWLEKYTSITEKLEY</sequence>
<reference evidence="2 3" key="1">
    <citation type="submission" date="2013-08" db="EMBL/GenBank/DDBJ databases">
        <authorList>
            <person name="Durkin A.S."/>
            <person name="Haft D.R."/>
            <person name="McCorrison J."/>
            <person name="Torralba M."/>
            <person name="Gillis M."/>
            <person name="Haft D.H."/>
            <person name="Methe B."/>
            <person name="Sutton G."/>
            <person name="Nelson K.E."/>
        </authorList>
    </citation>
    <scope>NUCLEOTIDE SEQUENCE [LARGE SCALE GENOMIC DNA]</scope>
    <source>
        <strain evidence="2 3">F0493</strain>
    </source>
</reference>
<dbReference type="AlphaFoldDB" id="U2MS95"/>
<organism evidence="2 3">
    <name type="scientific">Segatella salivae F0493</name>
    <dbReference type="NCBI Taxonomy" id="1395125"/>
    <lineage>
        <taxon>Bacteria</taxon>
        <taxon>Pseudomonadati</taxon>
        <taxon>Bacteroidota</taxon>
        <taxon>Bacteroidia</taxon>
        <taxon>Bacteroidales</taxon>
        <taxon>Prevotellaceae</taxon>
        <taxon>Segatella</taxon>
    </lineage>
</organism>
<gene>
    <name evidence="2" type="ORF">HMPREF9145_0333</name>
</gene>
<proteinExistence type="predicted"/>
<protein>
    <recommendedName>
        <fullName evidence="1">DUF6956 domain-containing protein</fullName>
    </recommendedName>
</protein>
<evidence type="ECO:0000313" key="3">
    <source>
        <dbReference type="Proteomes" id="UP000017023"/>
    </source>
</evidence>
<evidence type="ECO:0000313" key="2">
    <source>
        <dbReference type="EMBL" id="ERK02104.1"/>
    </source>
</evidence>
<dbReference type="PATRIC" id="fig|1395125.3.peg.934"/>
<evidence type="ECO:0000259" key="1">
    <source>
        <dbReference type="Pfam" id="PF22273"/>
    </source>
</evidence>
<dbReference type="Pfam" id="PF22273">
    <property type="entry name" value="DUF6956"/>
    <property type="match status" value="1"/>
</dbReference>
<name>U2MS95_9BACT</name>